<dbReference type="InterPro" id="IPR036378">
    <property type="entry name" value="FAS1_dom_sf"/>
</dbReference>
<keyword evidence="4" id="KW-1185">Reference proteome</keyword>
<accession>A0ABW3LW99</accession>
<dbReference type="InterPro" id="IPR000782">
    <property type="entry name" value="FAS1_domain"/>
</dbReference>
<dbReference type="Pfam" id="PF02469">
    <property type="entry name" value="Fasciclin"/>
    <property type="match status" value="1"/>
</dbReference>
<evidence type="ECO:0000313" key="4">
    <source>
        <dbReference type="Proteomes" id="UP001597033"/>
    </source>
</evidence>
<keyword evidence="1" id="KW-0732">Signal</keyword>
<evidence type="ECO:0000259" key="2">
    <source>
        <dbReference type="PROSITE" id="PS50213"/>
    </source>
</evidence>
<name>A0ABW3LW99_9GAMM</name>
<feature type="signal peptide" evidence="1">
    <location>
        <begin position="1"/>
        <end position="24"/>
    </location>
</feature>
<reference evidence="4" key="1">
    <citation type="journal article" date="2019" name="Int. J. Syst. Evol. Microbiol.">
        <title>The Global Catalogue of Microorganisms (GCM) 10K type strain sequencing project: providing services to taxonomists for standard genome sequencing and annotation.</title>
        <authorList>
            <consortium name="The Broad Institute Genomics Platform"/>
            <consortium name="The Broad Institute Genome Sequencing Center for Infectious Disease"/>
            <person name="Wu L."/>
            <person name="Ma J."/>
        </authorList>
    </citation>
    <scope>NUCLEOTIDE SEQUENCE [LARGE SCALE GENOMIC DNA]</scope>
    <source>
        <strain evidence="4">CCUG 55854</strain>
    </source>
</reference>
<dbReference type="PANTHER" id="PTHR10900:SF77">
    <property type="entry name" value="FI19380P1"/>
    <property type="match status" value="1"/>
</dbReference>
<organism evidence="3 4">
    <name type="scientific">Pseudoxanthomonas kaohsiungensis</name>
    <dbReference type="NCBI Taxonomy" id="283923"/>
    <lineage>
        <taxon>Bacteria</taxon>
        <taxon>Pseudomonadati</taxon>
        <taxon>Pseudomonadota</taxon>
        <taxon>Gammaproteobacteria</taxon>
        <taxon>Lysobacterales</taxon>
        <taxon>Lysobacteraceae</taxon>
        <taxon>Pseudoxanthomonas</taxon>
    </lineage>
</organism>
<dbReference type="Gene3D" id="2.30.180.10">
    <property type="entry name" value="FAS1 domain"/>
    <property type="match status" value="1"/>
</dbReference>
<evidence type="ECO:0000313" key="3">
    <source>
        <dbReference type="EMBL" id="MFD1042260.1"/>
    </source>
</evidence>
<dbReference type="InterPro" id="IPR050904">
    <property type="entry name" value="Adhesion/Biosynth-related"/>
</dbReference>
<dbReference type="SUPFAM" id="SSF82153">
    <property type="entry name" value="FAS1 domain"/>
    <property type="match status" value="1"/>
</dbReference>
<feature type="chain" id="PRO_5045576264" evidence="1">
    <location>
        <begin position="25"/>
        <end position="182"/>
    </location>
</feature>
<feature type="domain" description="FAS1" evidence="2">
    <location>
        <begin position="36"/>
        <end position="180"/>
    </location>
</feature>
<protein>
    <submittedName>
        <fullName evidence="3">Fasciclin domain-containing protein</fullName>
    </submittedName>
</protein>
<comment type="caution">
    <text evidence="3">The sequence shown here is derived from an EMBL/GenBank/DDBJ whole genome shotgun (WGS) entry which is preliminary data.</text>
</comment>
<dbReference type="RefSeq" id="WP_162375820.1">
    <property type="nucleotide sequence ID" value="NZ_JBHTKN010000004.1"/>
</dbReference>
<sequence>MNSHRIALALSLALIAPLAPTANAGAASAAAAPAKQSTVVDVAVGSPDHTTLVAAVKAAGLAGTLSSAGPFTVFGPTNAAFDALPAGTVDTLLKPESKATLTGVLTYHVVPGKVDAATLVSKIKAGGGKAELATVQGGKLVASLDGNRVLLTDAKGGKASVTATDLAAGNGVVHVVDRVLMP</sequence>
<dbReference type="EMBL" id="JBHTKN010000004">
    <property type="protein sequence ID" value="MFD1042260.1"/>
    <property type="molecule type" value="Genomic_DNA"/>
</dbReference>
<dbReference type="PANTHER" id="PTHR10900">
    <property type="entry name" value="PERIOSTIN-RELATED"/>
    <property type="match status" value="1"/>
</dbReference>
<evidence type="ECO:0000256" key="1">
    <source>
        <dbReference type="SAM" id="SignalP"/>
    </source>
</evidence>
<gene>
    <name evidence="3" type="ORF">ACFQ2N_07855</name>
</gene>
<dbReference type="PROSITE" id="PS50213">
    <property type="entry name" value="FAS1"/>
    <property type="match status" value="1"/>
</dbReference>
<dbReference type="Proteomes" id="UP001597033">
    <property type="component" value="Unassembled WGS sequence"/>
</dbReference>
<proteinExistence type="predicted"/>
<dbReference type="SMART" id="SM00554">
    <property type="entry name" value="FAS1"/>
    <property type="match status" value="1"/>
</dbReference>